<feature type="domain" description="Pyrrolo-quinoline quinone repeat" evidence="2">
    <location>
        <begin position="193"/>
        <end position="332"/>
    </location>
</feature>
<dbReference type="RefSeq" id="WP_023590318.1">
    <property type="nucleotide sequence ID" value="NZ_ASHX02000001.1"/>
</dbReference>
<evidence type="ECO:0000313" key="3">
    <source>
        <dbReference type="EMBL" id="OEJ97649.1"/>
    </source>
</evidence>
<dbReference type="Pfam" id="PF13360">
    <property type="entry name" value="PQQ_2"/>
    <property type="match status" value="2"/>
</dbReference>
<feature type="compositionally biased region" description="Gly residues" evidence="1">
    <location>
        <begin position="49"/>
        <end position="62"/>
    </location>
</feature>
<keyword evidence="4" id="KW-1185">Reference proteome</keyword>
<dbReference type="SUPFAM" id="SSF50998">
    <property type="entry name" value="Quinoprotein alcohol dehydrogenase-like"/>
    <property type="match status" value="1"/>
</dbReference>
<feature type="domain" description="Pyrrolo-quinoline quinone repeat" evidence="2">
    <location>
        <begin position="109"/>
        <end position="181"/>
    </location>
</feature>
<dbReference type="AlphaFoldDB" id="A0A1D3DZ97"/>
<dbReference type="Proteomes" id="UP000095329">
    <property type="component" value="Unassembled WGS sequence"/>
</dbReference>
<dbReference type="OrthoDB" id="3453891at2"/>
<sequence>MSDEQTGTGSGRPSRRRLLRLAGGGVGLALTGAGAVGCRGGESRDTTPGPGGAKPSGGGGTGTPADGQAPAPLWTKTTSARALGGDNALAVTGVVVIALGEPLAGRGVADGGERWSIDDGAVPGAPLLLGGGTLYLASGQFDGSVVGLDPATGKETWRARLGKEYQQPRPIAVDDTQLYVVAEILQDGAGTRKNVIAALSTTSGQVVWKEQRDLGTEENGITAAVQGDFLVYTDFRKNLTVRDTATGKQVWTRKITQSSFRRFAVDQDLVILAQGRTLQAFELAGGDRRWSVETEEFAAFKAPSVLDGVLYVADSVETLWALEPATGKTIWQAKDMAEAQAQSPWQFAKAGDTLYGATDLDEGGGIHAFDARTGARRWTFNDRSGDLEEWHVAASGKHVIALHGKKLHALPAL</sequence>
<accession>A0A1D3DZ97</accession>
<dbReference type="Gene3D" id="2.40.10.480">
    <property type="match status" value="2"/>
</dbReference>
<dbReference type="InterPro" id="IPR015943">
    <property type="entry name" value="WD40/YVTN_repeat-like_dom_sf"/>
</dbReference>
<protein>
    <recommendedName>
        <fullName evidence="2">Pyrrolo-quinoline quinone repeat domain-containing protein</fullName>
    </recommendedName>
</protein>
<proteinExistence type="predicted"/>
<dbReference type="PANTHER" id="PTHR34512:SF30">
    <property type="entry name" value="OUTER MEMBRANE PROTEIN ASSEMBLY FACTOR BAMB"/>
    <property type="match status" value="1"/>
</dbReference>
<evidence type="ECO:0000313" key="4">
    <source>
        <dbReference type="Proteomes" id="UP000095329"/>
    </source>
</evidence>
<feature type="region of interest" description="Disordered" evidence="1">
    <location>
        <begin position="1"/>
        <end position="20"/>
    </location>
</feature>
<organism evidence="3 4">
    <name type="scientific">Streptomyces thermolilacinus SPC6</name>
    <dbReference type="NCBI Taxonomy" id="1306406"/>
    <lineage>
        <taxon>Bacteria</taxon>
        <taxon>Bacillati</taxon>
        <taxon>Actinomycetota</taxon>
        <taxon>Actinomycetes</taxon>
        <taxon>Kitasatosporales</taxon>
        <taxon>Streptomycetaceae</taxon>
        <taxon>Streptomyces</taxon>
    </lineage>
</organism>
<reference evidence="3 4" key="1">
    <citation type="journal article" date="2013" name="Genome Announc.">
        <title>Genome Sequence of Streptomyces violaceusniger Strain SPC6, a Halotolerant Streptomycete That Exhibits Rapid Growth and Development.</title>
        <authorList>
            <person name="Chen X."/>
            <person name="Zhang B."/>
            <person name="Zhang W."/>
            <person name="Wu X."/>
            <person name="Zhang M."/>
            <person name="Chen T."/>
            <person name="Liu G."/>
            <person name="Dyson P."/>
        </authorList>
    </citation>
    <scope>NUCLEOTIDE SEQUENCE [LARGE SCALE GENOMIC DNA]</scope>
    <source>
        <strain evidence="3 4">SPC6</strain>
    </source>
</reference>
<comment type="caution">
    <text evidence="3">The sequence shown here is derived from an EMBL/GenBank/DDBJ whole genome shotgun (WGS) entry which is preliminary data.</text>
</comment>
<dbReference type="EMBL" id="ASHX02000001">
    <property type="protein sequence ID" value="OEJ97649.1"/>
    <property type="molecule type" value="Genomic_DNA"/>
</dbReference>
<evidence type="ECO:0000259" key="2">
    <source>
        <dbReference type="Pfam" id="PF13360"/>
    </source>
</evidence>
<dbReference type="InterPro" id="IPR018391">
    <property type="entry name" value="PQQ_b-propeller_rpt"/>
</dbReference>
<dbReference type="SMART" id="SM00564">
    <property type="entry name" value="PQQ"/>
    <property type="match status" value="5"/>
</dbReference>
<dbReference type="InterPro" id="IPR011047">
    <property type="entry name" value="Quinoprotein_ADH-like_sf"/>
</dbReference>
<dbReference type="STRING" id="1306406.J116_027560"/>
<dbReference type="PROSITE" id="PS51318">
    <property type="entry name" value="TAT"/>
    <property type="match status" value="1"/>
</dbReference>
<dbReference type="Gene3D" id="2.130.10.10">
    <property type="entry name" value="YVTN repeat-like/Quinoprotein amine dehydrogenase"/>
    <property type="match status" value="1"/>
</dbReference>
<dbReference type="PANTHER" id="PTHR34512">
    <property type="entry name" value="CELL SURFACE PROTEIN"/>
    <property type="match status" value="1"/>
</dbReference>
<gene>
    <name evidence="3" type="ORF">J116_027560</name>
</gene>
<dbReference type="InterPro" id="IPR006311">
    <property type="entry name" value="TAT_signal"/>
</dbReference>
<name>A0A1D3DZ97_9ACTN</name>
<evidence type="ECO:0000256" key="1">
    <source>
        <dbReference type="SAM" id="MobiDB-lite"/>
    </source>
</evidence>
<feature type="region of interest" description="Disordered" evidence="1">
    <location>
        <begin position="31"/>
        <end position="72"/>
    </location>
</feature>
<dbReference type="eggNOG" id="COG1520">
    <property type="taxonomic scope" value="Bacteria"/>
</dbReference>
<feature type="compositionally biased region" description="Low complexity" evidence="1">
    <location>
        <begin position="63"/>
        <end position="72"/>
    </location>
</feature>
<dbReference type="InterPro" id="IPR002372">
    <property type="entry name" value="PQQ_rpt_dom"/>
</dbReference>